<evidence type="ECO:0000313" key="5">
    <source>
        <dbReference type="Proteomes" id="UP000027154"/>
    </source>
</evidence>
<evidence type="ECO:0000313" key="7">
    <source>
        <dbReference type="Proteomes" id="UP000324162"/>
    </source>
</evidence>
<dbReference type="EMBL" id="JJNZ01000008">
    <property type="protein sequence ID" value="KDC52962.1"/>
    <property type="molecule type" value="Genomic_DNA"/>
</dbReference>
<dbReference type="AlphaFoldDB" id="A0A063KYH3"/>
<dbReference type="Proteomes" id="UP000027154">
    <property type="component" value="Unassembled WGS sequence"/>
</dbReference>
<dbReference type="Proteomes" id="UP000324162">
    <property type="component" value="Unassembled WGS sequence"/>
</dbReference>
<dbReference type="Gene3D" id="3.40.190.10">
    <property type="entry name" value="Periplasmic binding protein-like II"/>
    <property type="match status" value="1"/>
</dbReference>
<name>A0A063KYH3_9GAMM</name>
<feature type="chain" id="PRO_5044538908" evidence="1">
    <location>
        <begin position="20"/>
        <end position="135"/>
    </location>
</feature>
<reference evidence="4 5" key="1">
    <citation type="submission" date="2014-04" db="EMBL/GenBank/DDBJ databases">
        <title>Pseudoalteromonas galatheae sp. nov., isolated from a deep-sea polychaete near Canal Concepcion, Chile.</title>
        <authorList>
            <person name="Machado H.R."/>
            <person name="Gram L."/>
            <person name="Vynne N.G."/>
        </authorList>
    </citation>
    <scope>NUCLEOTIDE SEQUENCE [LARGE SCALE GENOMIC DNA]</scope>
    <source>
        <strain evidence="4 5">KMM216</strain>
    </source>
</reference>
<evidence type="ECO:0000313" key="3">
    <source>
        <dbReference type="EMBL" id="KAA1163910.1"/>
    </source>
</evidence>
<evidence type="ECO:0000313" key="6">
    <source>
        <dbReference type="Proteomes" id="UP000322915"/>
    </source>
</evidence>
<evidence type="ECO:0000313" key="4">
    <source>
        <dbReference type="EMBL" id="KDC52962.1"/>
    </source>
</evidence>
<organism evidence="3 7">
    <name type="scientific">Pseudoalteromonas fuliginea</name>
    <dbReference type="NCBI Taxonomy" id="1872678"/>
    <lineage>
        <taxon>Bacteria</taxon>
        <taxon>Pseudomonadati</taxon>
        <taxon>Pseudomonadota</taxon>
        <taxon>Gammaproteobacteria</taxon>
        <taxon>Alteromonadales</taxon>
        <taxon>Pseudoalteromonadaceae</taxon>
        <taxon>Pseudoalteromonas</taxon>
    </lineage>
</organism>
<evidence type="ECO:0000256" key="1">
    <source>
        <dbReference type="SAM" id="SignalP"/>
    </source>
</evidence>
<reference evidence="6 7" key="2">
    <citation type="submission" date="2019-01" db="EMBL/GenBank/DDBJ databases">
        <title>Genome sequences of marine Pseudoalteromonas species.</title>
        <authorList>
            <person name="Boraston A.B."/>
            <person name="Hehemann J.-H."/>
            <person name="Vickers C.J."/>
            <person name="Salama-Alber O."/>
            <person name="Abe K."/>
            <person name="Hettle A.J."/>
        </authorList>
    </citation>
    <scope>NUCLEOTIDE SEQUENCE [LARGE SCALE GENOMIC DNA]</scope>
    <source>
        <strain evidence="3 7">PS42</strain>
        <strain evidence="2 6">PS47</strain>
    </source>
</reference>
<dbReference type="OrthoDB" id="5368544at2"/>
<feature type="signal peptide" evidence="1">
    <location>
        <begin position="1"/>
        <end position="19"/>
    </location>
</feature>
<proteinExistence type="predicted"/>
<dbReference type="EMBL" id="SEUJ01000073">
    <property type="protein sequence ID" value="KAA1154203.1"/>
    <property type="molecule type" value="Genomic_DNA"/>
</dbReference>
<gene>
    <name evidence="4" type="ORF">DC53_03285</name>
    <name evidence="3" type="ORF">EU508_03430</name>
    <name evidence="2" type="ORF">EU509_13370</name>
</gene>
<dbReference type="RefSeq" id="WP_033015656.1">
    <property type="nucleotide sequence ID" value="NZ_JBBMQV010000010.1"/>
</dbReference>
<dbReference type="Proteomes" id="UP000322915">
    <property type="component" value="Unassembled WGS sequence"/>
</dbReference>
<keyword evidence="1" id="KW-0732">Signal</keyword>
<dbReference type="SUPFAM" id="SSF53850">
    <property type="entry name" value="Periplasmic binding protein-like II"/>
    <property type="match status" value="1"/>
</dbReference>
<accession>A0A063KYH3</accession>
<comment type="caution">
    <text evidence="3">The sequence shown here is derived from an EMBL/GenBank/DDBJ whole genome shotgun (WGS) entry which is preliminary data.</text>
</comment>
<evidence type="ECO:0000313" key="2">
    <source>
        <dbReference type="EMBL" id="KAA1154203.1"/>
    </source>
</evidence>
<keyword evidence="6" id="KW-1185">Reference proteome</keyword>
<protein>
    <submittedName>
        <fullName evidence="3">Phosphate ABC transporter substrate-binding protein</fullName>
    </submittedName>
</protein>
<dbReference type="EMBL" id="SEUK01000040">
    <property type="protein sequence ID" value="KAA1163910.1"/>
    <property type="molecule type" value="Genomic_DNA"/>
</dbReference>
<sequence>MKKIILAGVFSLCSISTFAEVAVIINPSNASNIDADTIKKIYLGKSKSFDNGTKVNPVNQNDNAIADEFNDKVVGKSSNQLNAYWSKLIFTGKGTPPVKLDNDQAVLDFVAANGDAIGYVESGKVNDKVKVVGKF</sequence>